<feature type="non-terminal residue" evidence="3">
    <location>
        <position position="1"/>
    </location>
</feature>
<feature type="compositionally biased region" description="Polar residues" evidence="1">
    <location>
        <begin position="1"/>
        <end position="12"/>
    </location>
</feature>
<name>A0AA36G443_9BILA</name>
<keyword evidence="2" id="KW-0472">Membrane</keyword>
<feature type="region of interest" description="Disordered" evidence="1">
    <location>
        <begin position="1"/>
        <end position="40"/>
    </location>
</feature>
<evidence type="ECO:0000256" key="1">
    <source>
        <dbReference type="SAM" id="MobiDB-lite"/>
    </source>
</evidence>
<comment type="caution">
    <text evidence="3">The sequence shown here is derived from an EMBL/GenBank/DDBJ whole genome shotgun (WGS) entry which is preliminary data.</text>
</comment>
<dbReference type="Proteomes" id="UP001177023">
    <property type="component" value="Unassembled WGS sequence"/>
</dbReference>
<organism evidence="3 4">
    <name type="scientific">Mesorhabditis spiculigera</name>
    <dbReference type="NCBI Taxonomy" id="96644"/>
    <lineage>
        <taxon>Eukaryota</taxon>
        <taxon>Metazoa</taxon>
        <taxon>Ecdysozoa</taxon>
        <taxon>Nematoda</taxon>
        <taxon>Chromadorea</taxon>
        <taxon>Rhabditida</taxon>
        <taxon>Rhabditina</taxon>
        <taxon>Rhabditomorpha</taxon>
        <taxon>Rhabditoidea</taxon>
        <taxon>Rhabditidae</taxon>
        <taxon>Mesorhabditinae</taxon>
        <taxon>Mesorhabditis</taxon>
    </lineage>
</organism>
<gene>
    <name evidence="3" type="ORF">MSPICULIGERA_LOCUS17035</name>
</gene>
<keyword evidence="2" id="KW-0812">Transmembrane</keyword>
<reference evidence="3" key="1">
    <citation type="submission" date="2023-06" db="EMBL/GenBank/DDBJ databases">
        <authorList>
            <person name="Delattre M."/>
        </authorList>
    </citation>
    <scope>NUCLEOTIDE SEQUENCE</scope>
    <source>
        <strain evidence="3">AF72</strain>
    </source>
</reference>
<feature type="transmembrane region" description="Helical" evidence="2">
    <location>
        <begin position="77"/>
        <end position="95"/>
    </location>
</feature>
<evidence type="ECO:0000313" key="4">
    <source>
        <dbReference type="Proteomes" id="UP001177023"/>
    </source>
</evidence>
<protein>
    <submittedName>
        <fullName evidence="3">Uncharacterized protein</fullName>
    </submittedName>
</protein>
<sequence>MPEVYNVTTQKSLDAENPPLIEEPTSPNRKKSSFRHGRHGAPCEKCGHVNTPTFVYPVEIYPPPRPADRIRPDNRNFVSFVLLLCVLIFLFYVAVKYL</sequence>
<dbReference type="AlphaFoldDB" id="A0AA36G443"/>
<feature type="compositionally biased region" description="Basic residues" evidence="1">
    <location>
        <begin position="28"/>
        <end position="39"/>
    </location>
</feature>
<evidence type="ECO:0000256" key="2">
    <source>
        <dbReference type="SAM" id="Phobius"/>
    </source>
</evidence>
<accession>A0AA36G443</accession>
<keyword evidence="2" id="KW-1133">Transmembrane helix</keyword>
<evidence type="ECO:0000313" key="3">
    <source>
        <dbReference type="EMBL" id="CAJ0578794.1"/>
    </source>
</evidence>
<proteinExistence type="predicted"/>
<keyword evidence="4" id="KW-1185">Reference proteome</keyword>
<dbReference type="EMBL" id="CATQJA010002654">
    <property type="protein sequence ID" value="CAJ0578794.1"/>
    <property type="molecule type" value="Genomic_DNA"/>
</dbReference>